<dbReference type="GeneID" id="60423294"/>
<dbReference type="KEGG" id="taa:NMY3_03462"/>
<accession>A0A654M1E1</accession>
<reference evidence="3" key="1">
    <citation type="submission" date="2015-10" db="EMBL/GenBank/DDBJ databases">
        <title>Niche specialization of a soil ammonia-oxidizing archaeon, Candidatus Nitrosocosmicus oleophilus.</title>
        <authorList>
            <person name="Jung M.-Y."/>
            <person name="Rhee S.-K."/>
        </authorList>
    </citation>
    <scope>NUCLEOTIDE SEQUENCE [LARGE SCALE GENOMIC DNA]</scope>
    <source>
        <strain evidence="3">MY3</strain>
    </source>
</reference>
<gene>
    <name evidence="2" type="ORF">NMY3_03462</name>
</gene>
<evidence type="ECO:0000313" key="3">
    <source>
        <dbReference type="Proteomes" id="UP000058925"/>
    </source>
</evidence>
<organism evidence="2 3">
    <name type="scientific">Candidatus Nitrosocosmicus oleophilus</name>
    <dbReference type="NCBI Taxonomy" id="1353260"/>
    <lineage>
        <taxon>Archaea</taxon>
        <taxon>Nitrososphaerota</taxon>
        <taxon>Nitrososphaeria</taxon>
        <taxon>Nitrososphaerales</taxon>
        <taxon>Nitrososphaeraceae</taxon>
        <taxon>Candidatus Nitrosocosmicus</taxon>
    </lineage>
</organism>
<keyword evidence="1" id="KW-0472">Membrane</keyword>
<keyword evidence="3" id="KW-1185">Reference proteome</keyword>
<evidence type="ECO:0000256" key="1">
    <source>
        <dbReference type="SAM" id="Phobius"/>
    </source>
</evidence>
<dbReference type="AlphaFoldDB" id="A0A654M1E1"/>
<sequence>MFEDRDIAGIDATVIAGILILAGVTTVNPNIPEQLRISEAFAITWEMILPFAISAVFALAGRVKIAKILTAAGFILLIIMLFATWQETYLR</sequence>
<evidence type="ECO:0000313" key="2">
    <source>
        <dbReference type="EMBL" id="ALI37644.1"/>
    </source>
</evidence>
<dbReference type="EMBL" id="CP012850">
    <property type="protein sequence ID" value="ALI37644.1"/>
    <property type="molecule type" value="Genomic_DNA"/>
</dbReference>
<feature type="transmembrane region" description="Helical" evidence="1">
    <location>
        <begin position="7"/>
        <end position="28"/>
    </location>
</feature>
<name>A0A654M1E1_9ARCH</name>
<dbReference type="RefSeq" id="WP_196816679.1">
    <property type="nucleotide sequence ID" value="NZ_CP012850.1"/>
</dbReference>
<dbReference type="Proteomes" id="UP000058925">
    <property type="component" value="Chromosome"/>
</dbReference>
<protein>
    <submittedName>
        <fullName evidence="2">Uncharacterized protein</fullName>
    </submittedName>
</protein>
<keyword evidence="1" id="KW-1133">Transmembrane helix</keyword>
<feature type="transmembrane region" description="Helical" evidence="1">
    <location>
        <begin position="40"/>
        <end position="61"/>
    </location>
</feature>
<keyword evidence="1" id="KW-0812">Transmembrane</keyword>
<feature type="transmembrane region" description="Helical" evidence="1">
    <location>
        <begin position="68"/>
        <end position="85"/>
    </location>
</feature>
<proteinExistence type="predicted"/>